<feature type="domain" description="GP-PDE" evidence="2">
    <location>
        <begin position="414"/>
        <end position="460"/>
    </location>
</feature>
<feature type="transmembrane region" description="Helical" evidence="1">
    <location>
        <begin position="341"/>
        <end position="359"/>
    </location>
</feature>
<evidence type="ECO:0000313" key="4">
    <source>
        <dbReference type="Proteomes" id="UP000037510"/>
    </source>
</evidence>
<keyword evidence="1" id="KW-0472">Membrane</keyword>
<dbReference type="EMBL" id="JTDY01004280">
    <property type="protein sequence ID" value="KOB68345.1"/>
    <property type="molecule type" value="Genomic_DNA"/>
</dbReference>
<dbReference type="GO" id="GO:0006629">
    <property type="term" value="P:lipid metabolic process"/>
    <property type="evidence" value="ECO:0007669"/>
    <property type="project" value="InterPro"/>
</dbReference>
<reference evidence="3 4" key="1">
    <citation type="journal article" date="2015" name="Genome Biol. Evol.">
        <title>The genome of winter moth (Operophtera brumata) provides a genomic perspective on sexual dimorphism and phenology.</title>
        <authorList>
            <person name="Derks M.F."/>
            <person name="Smit S."/>
            <person name="Salis L."/>
            <person name="Schijlen E."/>
            <person name="Bossers A."/>
            <person name="Mateman C."/>
            <person name="Pijl A.S."/>
            <person name="de Ridder D."/>
            <person name="Groenen M.A."/>
            <person name="Visser M.E."/>
            <person name="Megens H.J."/>
        </authorList>
    </citation>
    <scope>NUCLEOTIDE SEQUENCE [LARGE SCALE GENOMIC DNA]</scope>
    <source>
        <strain evidence="3">WM2013NL</strain>
        <tissue evidence="3">Head and thorax</tissue>
    </source>
</reference>
<dbReference type="Proteomes" id="UP000037510">
    <property type="component" value="Unassembled WGS sequence"/>
</dbReference>
<comment type="caution">
    <text evidence="3">The sequence shown here is derived from an EMBL/GenBank/DDBJ whole genome shotgun (WGS) entry which is preliminary data.</text>
</comment>
<keyword evidence="1" id="KW-0812">Transmembrane</keyword>
<keyword evidence="4" id="KW-1185">Reference proteome</keyword>
<keyword evidence="1" id="KW-1133">Transmembrane helix</keyword>
<dbReference type="AlphaFoldDB" id="A0A0L7KYW9"/>
<dbReference type="Pfam" id="PF03009">
    <property type="entry name" value="GDPD"/>
    <property type="match status" value="1"/>
</dbReference>
<proteinExistence type="predicted"/>
<dbReference type="SUPFAM" id="SSF51695">
    <property type="entry name" value="PLC-like phosphodiesterases"/>
    <property type="match status" value="1"/>
</dbReference>
<sequence>MLSCLTRMRSMRDSTKECIAPLRACYAHFCAETTLHGLKHTVEPKLHFLESGVLRIEPTPTLHAGAGGGISAARLPELADHLPGGYGLLPGQNEPGQGQGCYSTYYTEFLELVSDVSFRENLQNFWKYQADETVQGIDLLQLALSVHPSNLLNVMLSHAEKEWYPVMTEVGMCLTFNSHYAEYQHMLQDVLWKQERLLRCHYHSGQCYVRIDSIDNAIRYFIHSPYEISTAISNPTGEGLTPEQRRCRYPDEWLSTSVKMATCVTRSAWRVSDAMLRSSSTYPRTLLNAPVCLSAPRSTITLIQRRSLLASLGGTTALFVGASVLTVVETALFVTRRLASAVIFLNSGYYTFSSVYQLFSMLHTVLPYGLDVGLLGVSAFYLTRLKKPDIHSVISIFGPEPWCQESEMHPEKTLDVRSSRDGKLVLLHDQGLQRLTGTELRDVHALDWDAIKDVNVGATHPN</sequence>
<feature type="transmembrane region" description="Helical" evidence="1">
    <location>
        <begin position="365"/>
        <end position="382"/>
    </location>
</feature>
<accession>A0A0L7KYW9</accession>
<dbReference type="GO" id="GO:0008081">
    <property type="term" value="F:phosphoric diester hydrolase activity"/>
    <property type="evidence" value="ECO:0007669"/>
    <property type="project" value="InterPro"/>
</dbReference>
<dbReference type="Gene3D" id="3.20.20.190">
    <property type="entry name" value="Phosphatidylinositol (PI) phosphodiesterase"/>
    <property type="match status" value="1"/>
</dbReference>
<evidence type="ECO:0000313" key="3">
    <source>
        <dbReference type="EMBL" id="KOB68345.1"/>
    </source>
</evidence>
<evidence type="ECO:0000259" key="2">
    <source>
        <dbReference type="Pfam" id="PF03009"/>
    </source>
</evidence>
<organism evidence="3 4">
    <name type="scientific">Operophtera brumata</name>
    <name type="common">Winter moth</name>
    <name type="synonym">Phalaena brumata</name>
    <dbReference type="NCBI Taxonomy" id="104452"/>
    <lineage>
        <taxon>Eukaryota</taxon>
        <taxon>Metazoa</taxon>
        <taxon>Ecdysozoa</taxon>
        <taxon>Arthropoda</taxon>
        <taxon>Hexapoda</taxon>
        <taxon>Insecta</taxon>
        <taxon>Pterygota</taxon>
        <taxon>Neoptera</taxon>
        <taxon>Endopterygota</taxon>
        <taxon>Lepidoptera</taxon>
        <taxon>Glossata</taxon>
        <taxon>Ditrysia</taxon>
        <taxon>Geometroidea</taxon>
        <taxon>Geometridae</taxon>
        <taxon>Larentiinae</taxon>
        <taxon>Operophtera</taxon>
    </lineage>
</organism>
<protein>
    <recommendedName>
        <fullName evidence="2">GP-PDE domain-containing protein</fullName>
    </recommendedName>
</protein>
<feature type="non-terminal residue" evidence="3">
    <location>
        <position position="462"/>
    </location>
</feature>
<dbReference type="InterPro" id="IPR030395">
    <property type="entry name" value="GP_PDE_dom"/>
</dbReference>
<evidence type="ECO:0000256" key="1">
    <source>
        <dbReference type="SAM" id="Phobius"/>
    </source>
</evidence>
<name>A0A0L7KYW9_OPEBR</name>
<feature type="transmembrane region" description="Helical" evidence="1">
    <location>
        <begin position="308"/>
        <end position="334"/>
    </location>
</feature>
<dbReference type="STRING" id="104452.A0A0L7KYW9"/>
<gene>
    <name evidence="3" type="ORF">OBRU01_18443</name>
</gene>
<dbReference type="InterPro" id="IPR017946">
    <property type="entry name" value="PLC-like_Pdiesterase_TIM-brl"/>
</dbReference>